<keyword evidence="7" id="KW-0256">Endoplasmic reticulum</keyword>
<keyword evidence="7" id="KW-0968">Cytoplasmic vesicle</keyword>
<comment type="subunit">
    <text evidence="3 7">Homooligomer.</text>
</comment>
<sequence length="640" mass="69648">MNTNIGETYIRRDDEKNLGCEAELGGQSVAIISICGTKTHAWGICEVCGYSGQVRYLVDGGSGGGWCTQEAGPTFPLAHLRQDQGPAASYLPVPVLNIHSHPNVSNAVALSPPWPSHAAAMMNTSRAFTRTTQNTFRKPLDFLSNLSRNTAAVQLPTQDRKKRRNNSASSLDDTDHSDVELYAQMETSTRRGGGGHSAQNSQSQSELQPAAVPLIDIGSRSNSPYPRNRSAAQSEDEDDDYETASSIRPLVDRDVGRGSQAFRGFWQQGGPGAFFFSTWQGWQLWVGLLSYLQLIITHILLILVSSLLRFSSNPLHFIGFGAAVPPSHPAAPQGGAFRGSRKPGISAFARWLSNGSGGIAGGGLFEFDWQVAKQVLPLAIVFVVKVLLSNFSFAYAPLPTYQVARIGITPLAIILSCILQKENITGSTLSSALVATLNLFFASYRSNVRVTWESVVAGVFSSFFVALYPLFLLRTYRSLLAGLVPSRDVLTGGYPSSSAADACTGNREETRAFYRTLHYTSIVSLMLLTPLVILSGEVPHILHNIPFLDVPFFWAMMLFGGMGSWAVFSGMLLLVRATSPLSATFVAVPRSAFQLVAITLFRAPAQTWVGVVLCWVSSAWFLVARRDEGRGRERLRLEGR</sequence>
<dbReference type="OrthoDB" id="5547497at2759"/>
<feature type="transmembrane region" description="Helical" evidence="7">
    <location>
        <begin position="516"/>
        <end position="533"/>
    </location>
</feature>
<comment type="subcellular location">
    <subcellularLocation>
        <location evidence="7">Golgi apparatus membrane</location>
        <topology evidence="7">Multi-pass membrane protein</topology>
    </subcellularLocation>
    <subcellularLocation>
        <location evidence="7">Cytoplasmic vesicle membrane</location>
        <topology evidence="7">Multi-pass membrane protein</topology>
    </subcellularLocation>
    <subcellularLocation>
        <location evidence="7">Endoplasmic reticulum membrane</location>
        <topology evidence="7">Multi-pass membrane protein</topology>
    </subcellularLocation>
</comment>
<accession>A0A3M7LZT2</accession>
<feature type="transmembrane region" description="Helical" evidence="7">
    <location>
        <begin position="581"/>
        <end position="601"/>
    </location>
</feature>
<reference evidence="9 10" key="1">
    <citation type="journal article" date="2014" name="PLoS ONE">
        <title>De novo Genome Assembly of the Fungal Plant Pathogen Pyrenophora semeniperda.</title>
        <authorList>
            <person name="Soliai M.M."/>
            <person name="Meyer S.E."/>
            <person name="Udall J.A."/>
            <person name="Elzinga D.E."/>
            <person name="Hermansen R.A."/>
            <person name="Bodily P.M."/>
            <person name="Hart A.A."/>
            <person name="Coleman C.E."/>
        </authorList>
    </citation>
    <scope>NUCLEOTIDE SEQUENCE [LARGE SCALE GENOMIC DNA]</scope>
    <source>
        <strain evidence="9 10">CCB06</strain>
        <tissue evidence="9">Mycelium</tissue>
    </source>
</reference>
<evidence type="ECO:0000313" key="10">
    <source>
        <dbReference type="Proteomes" id="UP000265663"/>
    </source>
</evidence>
<keyword evidence="6 7" id="KW-0472">Membrane</keyword>
<feature type="transmembrane region" description="Helical" evidence="7">
    <location>
        <begin position="553"/>
        <end position="574"/>
    </location>
</feature>
<dbReference type="GO" id="GO:0000139">
    <property type="term" value="C:Golgi membrane"/>
    <property type="evidence" value="ECO:0007669"/>
    <property type="project" value="UniProtKB-SubCell"/>
</dbReference>
<feature type="transmembrane region" description="Helical" evidence="7">
    <location>
        <begin position="375"/>
        <end position="396"/>
    </location>
</feature>
<keyword evidence="10" id="KW-1185">Reference proteome</keyword>
<dbReference type="GO" id="GO:0030659">
    <property type="term" value="C:cytoplasmic vesicle membrane"/>
    <property type="evidence" value="ECO:0007669"/>
    <property type="project" value="UniProtKB-SubCell"/>
</dbReference>
<feature type="transmembrane region" description="Helical" evidence="7">
    <location>
        <begin position="607"/>
        <end position="624"/>
    </location>
</feature>
<organism evidence="9 10">
    <name type="scientific">Pyrenophora seminiperda CCB06</name>
    <dbReference type="NCBI Taxonomy" id="1302712"/>
    <lineage>
        <taxon>Eukaryota</taxon>
        <taxon>Fungi</taxon>
        <taxon>Dikarya</taxon>
        <taxon>Ascomycota</taxon>
        <taxon>Pezizomycotina</taxon>
        <taxon>Dothideomycetes</taxon>
        <taxon>Pleosporomycetidae</taxon>
        <taxon>Pleosporales</taxon>
        <taxon>Pleosporineae</taxon>
        <taxon>Pleosporaceae</taxon>
        <taxon>Pyrenophora</taxon>
    </lineage>
</organism>
<proteinExistence type="inferred from homology"/>
<evidence type="ECO:0000256" key="6">
    <source>
        <dbReference type="ARBA" id="ARBA00023136"/>
    </source>
</evidence>
<keyword evidence="7" id="KW-0333">Golgi apparatus</keyword>
<comment type="similarity">
    <text evidence="2 7">Belongs to the TPT transporter family. SLC35D subfamily.</text>
</comment>
<evidence type="ECO:0000256" key="8">
    <source>
        <dbReference type="SAM" id="MobiDB-lite"/>
    </source>
</evidence>
<feature type="compositionally biased region" description="Polar residues" evidence="8">
    <location>
        <begin position="197"/>
        <end position="207"/>
    </location>
</feature>
<dbReference type="InterPro" id="IPR050186">
    <property type="entry name" value="TPT_transporter"/>
</dbReference>
<evidence type="ECO:0000256" key="7">
    <source>
        <dbReference type="RuleBase" id="RU367097"/>
    </source>
</evidence>
<keyword evidence="7" id="KW-0762">Sugar transport</keyword>
<dbReference type="EMBL" id="KE747810">
    <property type="protein sequence ID" value="RMZ67689.1"/>
    <property type="molecule type" value="Genomic_DNA"/>
</dbReference>
<feature type="compositionally biased region" description="Low complexity" evidence="8">
    <location>
        <begin position="219"/>
        <end position="230"/>
    </location>
</feature>
<keyword evidence="5 7" id="KW-1133">Transmembrane helix</keyword>
<dbReference type="Proteomes" id="UP000265663">
    <property type="component" value="Unassembled WGS sequence"/>
</dbReference>
<feature type="transmembrane region" description="Helical" evidence="7">
    <location>
        <begin position="450"/>
        <end position="473"/>
    </location>
</feature>
<feature type="transmembrane region" description="Helical" evidence="7">
    <location>
        <begin position="284"/>
        <end position="308"/>
    </location>
</feature>
<keyword evidence="4 7" id="KW-0812">Transmembrane</keyword>
<dbReference type="PANTHER" id="PTHR11132">
    <property type="entry name" value="SOLUTE CARRIER FAMILY 35"/>
    <property type="match status" value="1"/>
</dbReference>
<feature type="region of interest" description="Disordered" evidence="8">
    <location>
        <begin position="149"/>
        <end position="250"/>
    </location>
</feature>
<gene>
    <name evidence="9" type="ORF">GMOD_00001650</name>
</gene>
<evidence type="ECO:0000256" key="1">
    <source>
        <dbReference type="ARBA" id="ARBA00003420"/>
    </source>
</evidence>
<comment type="function">
    <text evidence="1 7">Involved in the import of GDP-mannose from the cytoplasm into the Golgi lumen.</text>
</comment>
<evidence type="ECO:0000256" key="5">
    <source>
        <dbReference type="ARBA" id="ARBA00022989"/>
    </source>
</evidence>
<evidence type="ECO:0000256" key="2">
    <source>
        <dbReference type="ARBA" id="ARBA00010425"/>
    </source>
</evidence>
<dbReference type="AlphaFoldDB" id="A0A3M7LZT2"/>
<dbReference type="GO" id="GO:0005789">
    <property type="term" value="C:endoplasmic reticulum membrane"/>
    <property type="evidence" value="ECO:0007669"/>
    <property type="project" value="UniProtKB-SubCell"/>
</dbReference>
<evidence type="ECO:0000256" key="3">
    <source>
        <dbReference type="ARBA" id="ARBA00011182"/>
    </source>
</evidence>
<evidence type="ECO:0000313" key="9">
    <source>
        <dbReference type="EMBL" id="RMZ67689.1"/>
    </source>
</evidence>
<name>A0A3M7LZT2_9PLEO</name>
<protein>
    <recommendedName>
        <fullName evidence="7">GDP-mannose transporter</fullName>
        <shortName evidence="7">GMT</shortName>
    </recommendedName>
</protein>
<keyword evidence="7" id="KW-0813">Transport</keyword>
<evidence type="ECO:0000256" key="4">
    <source>
        <dbReference type="ARBA" id="ARBA00022692"/>
    </source>
</evidence>